<dbReference type="PROSITE" id="PS50222">
    <property type="entry name" value="EF_HAND_2"/>
    <property type="match status" value="1"/>
</dbReference>
<accession>A0A1V9YKG6</accession>
<dbReference type="Proteomes" id="UP000243579">
    <property type="component" value="Unassembled WGS sequence"/>
</dbReference>
<dbReference type="InterPro" id="IPR002048">
    <property type="entry name" value="EF_hand_dom"/>
</dbReference>
<dbReference type="GO" id="GO:0005509">
    <property type="term" value="F:calcium ion binding"/>
    <property type="evidence" value="ECO:0007669"/>
    <property type="project" value="InterPro"/>
</dbReference>
<evidence type="ECO:0000259" key="1">
    <source>
        <dbReference type="PROSITE" id="PS50222"/>
    </source>
</evidence>
<reference evidence="2 3" key="1">
    <citation type="journal article" date="2014" name="Genome Biol. Evol.">
        <title>The secreted proteins of Achlya hypogyna and Thraustotheca clavata identify the ancestral oomycete secretome and reveal gene acquisitions by horizontal gene transfer.</title>
        <authorList>
            <person name="Misner I."/>
            <person name="Blouin N."/>
            <person name="Leonard G."/>
            <person name="Richards T.A."/>
            <person name="Lane C.E."/>
        </authorList>
    </citation>
    <scope>NUCLEOTIDE SEQUENCE [LARGE SCALE GENOMIC DNA]</scope>
    <source>
        <strain evidence="2 3">ATCC 48635</strain>
    </source>
</reference>
<dbReference type="EMBL" id="JNBR01001524">
    <property type="protein sequence ID" value="OQR86201.1"/>
    <property type="molecule type" value="Genomic_DNA"/>
</dbReference>
<dbReference type="InterPro" id="IPR011992">
    <property type="entry name" value="EF-hand-dom_pair"/>
</dbReference>
<dbReference type="SUPFAM" id="SSF47473">
    <property type="entry name" value="EF-hand"/>
    <property type="match status" value="1"/>
</dbReference>
<gene>
    <name evidence="2" type="ORF">ACHHYP_10848</name>
</gene>
<keyword evidence="3" id="KW-1185">Reference proteome</keyword>
<proteinExistence type="predicted"/>
<feature type="domain" description="EF-hand" evidence="1">
    <location>
        <begin position="21"/>
        <end position="56"/>
    </location>
</feature>
<evidence type="ECO:0000313" key="2">
    <source>
        <dbReference type="EMBL" id="OQR86201.1"/>
    </source>
</evidence>
<organism evidence="2 3">
    <name type="scientific">Achlya hypogyna</name>
    <name type="common">Oomycete</name>
    <name type="synonym">Protoachlya hypogyna</name>
    <dbReference type="NCBI Taxonomy" id="1202772"/>
    <lineage>
        <taxon>Eukaryota</taxon>
        <taxon>Sar</taxon>
        <taxon>Stramenopiles</taxon>
        <taxon>Oomycota</taxon>
        <taxon>Saprolegniomycetes</taxon>
        <taxon>Saprolegniales</taxon>
        <taxon>Achlyaceae</taxon>
        <taxon>Achlya</taxon>
    </lineage>
</organism>
<sequence length="171" mass="19462">MAFVSALHAAYEARATYLDAEEVAGIRALFTYYDTNRDGNVSSVQALRMLQLLGLSVNEDHVNDLELLSFAEFLSIVDCQYKATRALDEGSHEWHLLDHFRKDYVTPDQLACFLQSCSMAVSAPHLERFHDLYANCDEASSRYRCLEKTGCLKLLKDFHALDDTTVEETRK</sequence>
<evidence type="ECO:0000313" key="3">
    <source>
        <dbReference type="Proteomes" id="UP000243579"/>
    </source>
</evidence>
<comment type="caution">
    <text evidence="2">The sequence shown here is derived from an EMBL/GenBank/DDBJ whole genome shotgun (WGS) entry which is preliminary data.</text>
</comment>
<name>A0A1V9YKG6_ACHHY</name>
<protein>
    <recommendedName>
        <fullName evidence="1">EF-hand domain-containing protein</fullName>
    </recommendedName>
</protein>
<dbReference type="Gene3D" id="1.10.238.10">
    <property type="entry name" value="EF-hand"/>
    <property type="match status" value="1"/>
</dbReference>
<dbReference type="AlphaFoldDB" id="A0A1V9YKG6"/>
<dbReference type="OrthoDB" id="26525at2759"/>